<feature type="binding site" evidence="19 20">
    <location>
        <position position="44"/>
    </location>
    <ligand>
        <name>bacteriochlorophyll a</name>
        <dbReference type="ChEBI" id="CHEBI:61720"/>
        <label>3</label>
    </ligand>
</feature>
<evidence type="ECO:0000256" key="8">
    <source>
        <dbReference type="ARBA" id="ARBA00022842"/>
    </source>
</evidence>
<evidence type="ECO:0000256" key="2">
    <source>
        <dbReference type="ARBA" id="ARBA00004249"/>
    </source>
</evidence>
<evidence type="ECO:0000256" key="4">
    <source>
        <dbReference type="ARBA" id="ARBA00022494"/>
    </source>
</evidence>
<dbReference type="InterPro" id="IPR018332">
    <property type="entry name" value="Antenna_alpha"/>
</dbReference>
<reference evidence="18" key="3">
    <citation type="submission" date="2016-10" db="EMBL/GenBank/DDBJ databases">
        <authorList>
            <person name="Varghese N."/>
            <person name="Submissions S."/>
        </authorList>
    </citation>
    <scope>NUCLEOTIDE SEQUENCE [LARGE SCALE GENOMIC DNA]</scope>
    <source>
        <strain evidence="18">930I</strain>
    </source>
</reference>
<dbReference type="GO" id="GO:0005886">
    <property type="term" value="C:plasma membrane"/>
    <property type="evidence" value="ECO:0007669"/>
    <property type="project" value="UniProtKB-SubCell"/>
</dbReference>
<organism evidence="16">
    <name type="scientific">Roseospirillum parvum</name>
    <dbReference type="NCBI Taxonomy" id="83401"/>
    <lineage>
        <taxon>Bacteria</taxon>
        <taxon>Pseudomonadati</taxon>
        <taxon>Pseudomonadota</taxon>
        <taxon>Alphaproteobacteria</taxon>
        <taxon>Rhodospirillales</taxon>
        <taxon>Rhodospirillaceae</taxon>
        <taxon>Roseospirillum</taxon>
    </lineage>
</organism>
<dbReference type="Proteomes" id="UP000217076">
    <property type="component" value="Unassembled WGS sequence"/>
</dbReference>
<dbReference type="NCBIfam" id="NF040861">
    <property type="entry name" value="pufA_517_ASD"/>
    <property type="match status" value="1"/>
</dbReference>
<keyword evidence="3" id="KW-1003">Cell membrane</keyword>
<evidence type="ECO:0000256" key="13">
    <source>
        <dbReference type="ARBA" id="ARBA00023243"/>
    </source>
</evidence>
<dbReference type="Gene3D" id="4.10.220.20">
    <property type="entry name" value="Light-harvesting complex"/>
    <property type="match status" value="1"/>
</dbReference>
<dbReference type="SUPFAM" id="SSF56918">
    <property type="entry name" value="Light-harvesting complex subunits"/>
    <property type="match status" value="1"/>
</dbReference>
<dbReference type="GO" id="GO:0042314">
    <property type="term" value="F:bacteriochlorophyll binding"/>
    <property type="evidence" value="ECO:0007669"/>
    <property type="project" value="UniProtKB-KW"/>
</dbReference>
<feature type="binding site" evidence="20">
    <location>
        <position position="2"/>
    </location>
    <ligand>
        <name>bacteriochlorophyll a</name>
        <dbReference type="ChEBI" id="CHEBI:61720"/>
        <label>2</label>
    </ligand>
</feature>
<dbReference type="SMR" id="Q6XBJ8"/>
<evidence type="ECO:0000256" key="5">
    <source>
        <dbReference type="ARBA" id="ARBA00022549"/>
    </source>
</evidence>
<evidence type="ECO:0000256" key="11">
    <source>
        <dbReference type="ARBA" id="ARBA00022991"/>
    </source>
</evidence>
<evidence type="ECO:0000256" key="3">
    <source>
        <dbReference type="ARBA" id="ARBA00022475"/>
    </source>
</evidence>
<protein>
    <submittedName>
        <fullName evidence="16">Alpha subunit of light-harvesting 1 complex</fullName>
    </submittedName>
    <submittedName>
        <fullName evidence="17">Light-harvesting complex 1 alpha chain</fullName>
    </submittedName>
</protein>
<feature type="binding site" evidence="19 20">
    <location>
        <position position="33"/>
    </location>
    <ligand>
        <name>bacteriochlorophyll a</name>
        <dbReference type="ChEBI" id="CHEBI:61720"/>
        <label>3</label>
        <note>axial binding residue</note>
    </ligand>
    <ligandPart>
        <name>Mg</name>
        <dbReference type="ChEBI" id="CHEBI:25107"/>
    </ligandPart>
</feature>
<evidence type="ECO:0007829" key="19">
    <source>
        <dbReference type="PDB" id="8ZJW"/>
    </source>
</evidence>
<dbReference type="PRINTS" id="PR00673">
    <property type="entry name" value="LIGHTHARVSTA"/>
</dbReference>
<dbReference type="PROSITE" id="PS00968">
    <property type="entry name" value="ANTENNA_COMP_ALPHA"/>
    <property type="match status" value="1"/>
</dbReference>
<dbReference type="PDB" id="8ZJW">
    <property type="method" value="EM"/>
    <property type="resolution" value="2.35 A"/>
    <property type="chains" value="A/C/E/G/J/N/R/T/V/b/d/f/h/j=1-67"/>
</dbReference>
<keyword evidence="9" id="KW-0076">Bacteriochlorophyll</keyword>
<name>Q6XBJ8_9PROT</name>
<dbReference type="STRING" id="83401.SAMN05421742_106121"/>
<dbReference type="AlphaFoldDB" id="Q6XBJ8"/>
<dbReference type="EMDB" id="EMD-60165"/>
<evidence type="ECO:0000256" key="12">
    <source>
        <dbReference type="ARBA" id="ARBA00023136"/>
    </source>
</evidence>
<evidence type="ECO:0000259" key="15">
    <source>
        <dbReference type="Pfam" id="PF00556"/>
    </source>
</evidence>
<keyword evidence="4" id="KW-0148">Chlorophyll</keyword>
<keyword evidence="12 14" id="KW-0472">Membrane</keyword>
<evidence type="ECO:0000256" key="6">
    <source>
        <dbReference type="ARBA" id="ARBA00022692"/>
    </source>
</evidence>
<dbReference type="GO" id="GO:0019684">
    <property type="term" value="P:photosynthesis, light reaction"/>
    <property type="evidence" value="ECO:0007669"/>
    <property type="project" value="InterPro"/>
</dbReference>
<feature type="transmembrane region" description="Helical" evidence="14">
    <location>
        <begin position="18"/>
        <end position="37"/>
    </location>
</feature>
<evidence type="ECO:0000256" key="10">
    <source>
        <dbReference type="ARBA" id="ARBA00022989"/>
    </source>
</evidence>
<sequence>MTFSTHKVWLMFDPRSTLVALAAFLVVLALLIHFLCLGHDRFNWLEGNPAATKAAAAAVTMPVNPVA</sequence>
<evidence type="ECO:0000256" key="1">
    <source>
        <dbReference type="ARBA" id="ARBA00002455"/>
    </source>
</evidence>
<reference evidence="16" key="1">
    <citation type="submission" date="2003-02" db="EMBL/GenBank/DDBJ databases">
        <title>Structure of the pigment-binding proteins of Roesospirillum parvum 930I, a purple non-sulfur bacterium with unusual spectral properties.</title>
        <authorList>
            <person name="Tuschak C."/>
            <person name="Beatty J.T."/>
            <person name="Overmann J."/>
        </authorList>
    </citation>
    <scope>NUCLEOTIDE SEQUENCE</scope>
    <source>
        <strain evidence="16">930I</strain>
    </source>
</reference>
<keyword evidence="19 20" id="KW-0002">3D-structure</keyword>
<dbReference type="InterPro" id="IPR000066">
    <property type="entry name" value="Antenna_a/b"/>
</dbReference>
<comment type="function">
    <text evidence="1">Antenna complexes are light-harvesting systems, which transfer the excitation energy to the reaction centers.</text>
</comment>
<reference evidence="17" key="2">
    <citation type="submission" date="2016-10" db="EMBL/GenBank/DDBJ databases">
        <authorList>
            <person name="de Groot N.N."/>
        </authorList>
    </citation>
    <scope>NUCLEOTIDE SEQUENCE [LARGE SCALE GENOMIC DNA]</scope>
    <source>
        <strain evidence="17">930I</strain>
    </source>
</reference>
<reference evidence="19 20" key="4">
    <citation type="journal article" date="2024" name="Commun. Biol.">
        <title>Insights into the divergence of the photosynthetic LH1 complex obtained from structural analysis of the unusual photocomplexes of Roseospirillum parvum.</title>
        <authorList>
            <person name="Wang X.P."/>
            <person name="Wang G.L."/>
            <person name="Fu Y."/>
            <person name="Minamino A."/>
            <person name="Zou M.J."/>
            <person name="Ma F."/>
            <person name="Xu B."/>
            <person name="Wang-Otomo Z.Y."/>
            <person name="Kimura Y."/>
            <person name="Madigan M.T."/>
            <person name="Overmann J."/>
            <person name="Yu L.J."/>
        </authorList>
    </citation>
    <scope>STRUCTURE BY ELECTRON MICROSCOPY (2.35 ANGSTROMS) IN COMPLEX WITH BACTERIOCHLOROPHYLL A</scope>
</reference>
<dbReference type="InterPro" id="IPR035889">
    <property type="entry name" value="Light-harvesting_complex"/>
</dbReference>
<evidence type="ECO:0000313" key="16">
    <source>
        <dbReference type="EMBL" id="AAP70700.1"/>
    </source>
</evidence>
<dbReference type="GO" id="GO:0046872">
    <property type="term" value="F:metal ion binding"/>
    <property type="evidence" value="ECO:0007669"/>
    <property type="project" value="UniProtKB-KW"/>
</dbReference>
<dbReference type="EMDB" id="EMD-60158"/>
<evidence type="ECO:0000313" key="18">
    <source>
        <dbReference type="Proteomes" id="UP000217076"/>
    </source>
</evidence>
<keyword evidence="8" id="KW-0460">Magnesium</keyword>
<proteinExistence type="evidence at protein level"/>
<dbReference type="Pfam" id="PF00556">
    <property type="entry name" value="LHC"/>
    <property type="match status" value="1"/>
</dbReference>
<dbReference type="EMBL" id="FNCV01000006">
    <property type="protein sequence ID" value="SDH36669.1"/>
    <property type="molecule type" value="Genomic_DNA"/>
</dbReference>
<keyword evidence="10 14" id="KW-1133">Transmembrane helix</keyword>
<dbReference type="InterPro" id="IPR002361">
    <property type="entry name" value="Antenna_alpha_CS"/>
</dbReference>
<evidence type="ECO:0000256" key="14">
    <source>
        <dbReference type="SAM" id="Phobius"/>
    </source>
</evidence>
<dbReference type="EMBL" id="AY242845">
    <property type="protein sequence ID" value="AAP70700.1"/>
    <property type="molecule type" value="Genomic_DNA"/>
</dbReference>
<evidence type="ECO:0000256" key="9">
    <source>
        <dbReference type="ARBA" id="ARBA00022956"/>
    </source>
</evidence>
<keyword evidence="18" id="KW-1185">Reference proteome</keyword>
<keyword evidence="6 14" id="KW-0812">Transmembrane</keyword>
<evidence type="ECO:0007829" key="20">
    <source>
        <dbReference type="PDB" id="8ZK2"/>
    </source>
</evidence>
<dbReference type="PDB" id="8ZK2">
    <property type="method" value="EM"/>
    <property type="resolution" value="2.65 A"/>
    <property type="chains" value="A/E/G/J/N/P/R/T/V/X/Z/b/d/f/h/j=1-67"/>
</dbReference>
<gene>
    <name evidence="16" type="primary">pufA</name>
    <name evidence="17" type="ORF">SAMN05421742_106121</name>
</gene>
<feature type="binding site" evidence="19">
    <location>
        <position position="1"/>
    </location>
    <ligand>
        <name>bacteriochlorophyll a</name>
        <dbReference type="ChEBI" id="CHEBI:61720"/>
        <label>1</label>
        <note>axial binding residue</note>
    </ligand>
    <ligandPart>
        <name>Mg</name>
        <dbReference type="ChEBI" id="CHEBI:25107"/>
    </ligandPart>
</feature>
<dbReference type="RefSeq" id="WP_092619482.1">
    <property type="nucleotide sequence ID" value="NZ_FNCV01000006.1"/>
</dbReference>
<dbReference type="GO" id="GO:0019866">
    <property type="term" value="C:organelle inner membrane"/>
    <property type="evidence" value="ECO:0007669"/>
    <property type="project" value="InterPro"/>
</dbReference>
<keyword evidence="13" id="KW-0437">Light-harvesting polypeptide</keyword>
<evidence type="ECO:0000313" key="17">
    <source>
        <dbReference type="EMBL" id="SDH36669.1"/>
    </source>
</evidence>
<keyword evidence="11" id="KW-0157">Chromophore</keyword>
<keyword evidence="5" id="KW-0042">Antenna complex</keyword>
<feature type="domain" description="Antenna complex alpha/beta subunit" evidence="15">
    <location>
        <begin position="6"/>
        <end position="45"/>
    </location>
</feature>
<feature type="binding site" evidence="20">
    <location>
        <position position="1"/>
    </location>
    <ligand>
        <name>bacteriochlorophyll a</name>
        <dbReference type="ChEBI" id="CHEBI:61720"/>
        <label>2</label>
        <note>axial binding residue</note>
    </ligand>
    <ligandPart>
        <name>Mg</name>
        <dbReference type="ChEBI" id="CHEBI:25107"/>
    </ligandPart>
</feature>
<comment type="subcellular location">
    <subcellularLocation>
        <location evidence="2">Cell inner membrane</location>
        <topology evidence="2">Single-pass type II membrane protein</topology>
    </subcellularLocation>
</comment>
<dbReference type="GO" id="GO:0030077">
    <property type="term" value="C:plasma membrane light-harvesting complex"/>
    <property type="evidence" value="ECO:0007669"/>
    <property type="project" value="InterPro"/>
</dbReference>
<keyword evidence="7" id="KW-0479">Metal-binding</keyword>
<accession>Q6XBJ8</accession>
<evidence type="ECO:0000256" key="7">
    <source>
        <dbReference type="ARBA" id="ARBA00022723"/>
    </source>
</evidence>